<evidence type="ECO:0000313" key="2">
    <source>
        <dbReference type="EMBL" id="MEZ7513863.1"/>
    </source>
</evidence>
<comment type="caution">
    <text evidence="2">The sequence shown here is derived from an EMBL/GenBank/DDBJ whole genome shotgun (WGS) entry which is preliminary data.</text>
</comment>
<sequence>MTKLITVIAIFIFTLASAQEQQVPTGGQFEKGMGKAFGLWKEGKSSEASDLFERIAAAEPSKWLPNYYVALVNTTTAFQTKDKEQITLLLAKAQNALDVLMGKDQNNAELYVMQAMINTAWIVYDPMTNGQKLSGPTMGLYAKAEAIAPNNPRVVFSKAEFEIGGAKFWGQDTKPICAQIDKAIALFATFKPETPFDPSWGLDRALEAQKNCK</sequence>
<feature type="chain" id="PRO_5045925570" description="Tetratricopeptide repeat protein" evidence="1">
    <location>
        <begin position="19"/>
        <end position="213"/>
    </location>
</feature>
<dbReference type="Proteomes" id="UP001568894">
    <property type="component" value="Unassembled WGS sequence"/>
</dbReference>
<protein>
    <recommendedName>
        <fullName evidence="4">Tetratricopeptide repeat protein</fullName>
    </recommendedName>
</protein>
<proteinExistence type="predicted"/>
<evidence type="ECO:0000256" key="1">
    <source>
        <dbReference type="SAM" id="SignalP"/>
    </source>
</evidence>
<dbReference type="EMBL" id="JASMRN010000001">
    <property type="protein sequence ID" value="MEZ7513863.1"/>
    <property type="molecule type" value="Genomic_DNA"/>
</dbReference>
<dbReference type="RefSeq" id="WP_371567311.1">
    <property type="nucleotide sequence ID" value="NZ_JASMRN010000001.1"/>
</dbReference>
<gene>
    <name evidence="2" type="ORF">QO192_01065</name>
</gene>
<organism evidence="2 3">
    <name type="scientific">Flavobacterium frigidarium</name>
    <dbReference type="NCBI Taxonomy" id="99286"/>
    <lineage>
        <taxon>Bacteria</taxon>
        <taxon>Pseudomonadati</taxon>
        <taxon>Bacteroidota</taxon>
        <taxon>Flavobacteriia</taxon>
        <taxon>Flavobacteriales</taxon>
        <taxon>Flavobacteriaceae</taxon>
        <taxon>Flavobacterium</taxon>
    </lineage>
</organism>
<evidence type="ECO:0008006" key="4">
    <source>
        <dbReference type="Google" id="ProtNLM"/>
    </source>
</evidence>
<keyword evidence="3" id="KW-1185">Reference proteome</keyword>
<keyword evidence="1" id="KW-0732">Signal</keyword>
<name>A0ABV4K883_9FLAO</name>
<reference evidence="2 3" key="1">
    <citation type="submission" date="2023-05" db="EMBL/GenBank/DDBJ databases">
        <title>Adaptations of aquatic viruses from atmosphere-close ecosystems of the Central Arctic Ocean.</title>
        <authorList>
            <person name="Rahlff J."/>
            <person name="Holmfeldt K."/>
        </authorList>
    </citation>
    <scope>NUCLEOTIDE SEQUENCE [LARGE SCALE GENOMIC DNA]</scope>
    <source>
        <strain evidence="2 3">Arc14</strain>
    </source>
</reference>
<feature type="signal peptide" evidence="1">
    <location>
        <begin position="1"/>
        <end position="18"/>
    </location>
</feature>
<evidence type="ECO:0000313" key="3">
    <source>
        <dbReference type="Proteomes" id="UP001568894"/>
    </source>
</evidence>
<accession>A0ABV4K883</accession>